<dbReference type="Proteomes" id="UP000003294">
    <property type="component" value="Unassembled WGS sequence"/>
</dbReference>
<evidence type="ECO:0000313" key="1">
    <source>
        <dbReference type="EMBL" id="EEZ71152.1"/>
    </source>
</evidence>
<accession>D0W530</accession>
<gene>
    <name evidence="1" type="ORF">NEICINOT_04780</name>
</gene>
<name>D0W530_NEICI</name>
<organism evidence="1 2">
    <name type="scientific">Neisseria cinerea ATCC 14685</name>
    <dbReference type="NCBI Taxonomy" id="546262"/>
    <lineage>
        <taxon>Bacteria</taxon>
        <taxon>Pseudomonadati</taxon>
        <taxon>Pseudomonadota</taxon>
        <taxon>Betaproteobacteria</taxon>
        <taxon>Neisseriales</taxon>
        <taxon>Neisseriaceae</taxon>
        <taxon>Neisseria</taxon>
    </lineage>
</organism>
<protein>
    <submittedName>
        <fullName evidence="1">Uncharacterized protein</fullName>
    </submittedName>
</protein>
<proteinExistence type="predicted"/>
<evidence type="ECO:0000313" key="2">
    <source>
        <dbReference type="Proteomes" id="UP000003294"/>
    </source>
</evidence>
<dbReference type="EMBL" id="ACDY02000011">
    <property type="protein sequence ID" value="EEZ71152.1"/>
    <property type="molecule type" value="Genomic_DNA"/>
</dbReference>
<dbReference type="AlphaFoldDB" id="D0W530"/>
<reference evidence="1 2" key="1">
    <citation type="submission" date="2009-10" db="EMBL/GenBank/DDBJ databases">
        <authorList>
            <person name="Weinstock G."/>
            <person name="Sodergren E."/>
            <person name="Clifton S."/>
            <person name="Fulton L."/>
            <person name="Fulton B."/>
            <person name="Courtney L."/>
            <person name="Fronick C."/>
            <person name="Harrison M."/>
            <person name="Strong C."/>
            <person name="Farmer C."/>
            <person name="Delahaunty K."/>
            <person name="Markovic C."/>
            <person name="Hall O."/>
            <person name="Minx P."/>
            <person name="Tomlinson C."/>
            <person name="Mitreva M."/>
            <person name="Nelson J."/>
            <person name="Hou S."/>
            <person name="Wollam A."/>
            <person name="Pepin K.H."/>
            <person name="Johnson M."/>
            <person name="Bhonagiri V."/>
            <person name="Nash W.E."/>
            <person name="Warren W."/>
            <person name="Chinwalla A."/>
            <person name="Mardis E.R."/>
            <person name="Wilson R.K."/>
        </authorList>
    </citation>
    <scope>NUCLEOTIDE SEQUENCE [LARGE SCALE GENOMIC DNA]</scope>
    <source>
        <strain evidence="1 2">ATCC 14685</strain>
    </source>
</reference>
<sequence>MPSETGHVSDGISFVQPISSLLIYVKKNIIPLLTCKLVLYTT</sequence>
<dbReference type="STRING" id="546262.NEICINOT_04780"/>
<comment type="caution">
    <text evidence="1">The sequence shown here is derived from an EMBL/GenBank/DDBJ whole genome shotgun (WGS) entry which is preliminary data.</text>
</comment>